<dbReference type="MGI" id="MGI:3641975">
    <property type="gene designation" value="Gm10714"/>
</dbReference>
<sequence length="116" mass="12397">LLTSALKRWRQKARESEGSLSHKTSAIPLNHGETLGVLGPLSFLLDLLGKKLAPTSLPSQWASEATSAPIRVSLDLALTGSVLWGYCVGGAATLCAATLRGGITERWWLGRQEESL</sequence>
<evidence type="ECO:0000313" key="1">
    <source>
        <dbReference type="EMBL" id="BAE24544.1"/>
    </source>
</evidence>
<reference evidence="1" key="2">
    <citation type="journal article" date="2000" name="Genome Res.">
        <title>Normalization and subtraction of cap-trapper-selected cDNAs to prepare full-length cDNA libraries for rapid discovery of new genes.</title>
        <authorList>
            <person name="Carninci P."/>
            <person name="Shibata Y."/>
            <person name="Hayatsu N."/>
            <person name="Sugahara Y."/>
            <person name="Shibata K."/>
            <person name="Itoh M."/>
            <person name="Konno H."/>
            <person name="Okazaki Y."/>
            <person name="Muramatsu M."/>
            <person name="Hayashizaki Y."/>
        </authorList>
    </citation>
    <scope>NUCLEOTIDE SEQUENCE</scope>
    <source>
        <strain evidence="1">C57BL/6J</strain>
        <tissue evidence="1">Cerebellum</tissue>
    </source>
</reference>
<reference evidence="1" key="5">
    <citation type="journal article" date="2002" name="Nature">
        <title>Analysis of the mouse transcriptome based on functional annotation of 60,770 full-length cDNAs.</title>
        <authorList>
            <consortium name="The FANTOM Consortium and the RIKEN Genome Exploration Research Group Phase I and II Team"/>
        </authorList>
    </citation>
    <scope>NUCLEOTIDE SEQUENCE</scope>
    <source>
        <strain evidence="1">C57BL/6J</strain>
        <tissue evidence="1">Cerebellum</tissue>
    </source>
</reference>
<feature type="non-terminal residue" evidence="1">
    <location>
        <position position="1"/>
    </location>
</feature>
<proteinExistence type="evidence at transcript level"/>
<organism evidence="1">
    <name type="scientific">Mus musculus</name>
    <name type="common">Mouse</name>
    <dbReference type="NCBI Taxonomy" id="10090"/>
    <lineage>
        <taxon>Eukaryota</taxon>
        <taxon>Metazoa</taxon>
        <taxon>Chordata</taxon>
        <taxon>Craniata</taxon>
        <taxon>Vertebrata</taxon>
        <taxon>Euteleostomi</taxon>
        <taxon>Mammalia</taxon>
        <taxon>Eutheria</taxon>
        <taxon>Euarchontoglires</taxon>
        <taxon>Glires</taxon>
        <taxon>Rodentia</taxon>
        <taxon>Myomorpha</taxon>
        <taxon>Muroidea</taxon>
        <taxon>Muridae</taxon>
        <taxon>Murinae</taxon>
        <taxon>Mus</taxon>
        <taxon>Mus</taxon>
    </lineage>
</organism>
<gene>
    <name evidence="2" type="primary">Gm10714</name>
</gene>
<reference evidence="1" key="8">
    <citation type="journal article" date="2005" name="Science">
        <title>Antisense Transcription in the Mammalian Transcriptome.</title>
        <authorList>
            <consortium name="RIKEN Genome Exploration Research Group and Genome Science Group (Genome Network Project Core Group) and the FANTOM Consortium"/>
        </authorList>
    </citation>
    <scope>NUCLEOTIDE SEQUENCE</scope>
    <source>
        <strain evidence="1">C57BL/6J</strain>
        <tissue evidence="1">Cerebellum</tissue>
    </source>
</reference>
<dbReference type="AGR" id="MGI:3641975"/>
<reference evidence="1" key="7">
    <citation type="journal article" date="2005" name="Science">
        <title>The Transcriptional Landscape of the Mammalian Genome.</title>
        <authorList>
            <consortium name="The FANTOM Consortium"/>
            <consortium name="Riken Genome Exploration Research Group and Genome Science Group (Genome Network Project Core Group)"/>
        </authorList>
    </citation>
    <scope>NUCLEOTIDE SEQUENCE</scope>
    <source>
        <strain evidence="1">C57BL/6J</strain>
        <tissue evidence="1">Cerebellum</tissue>
    </source>
</reference>
<accession>Q3URZ3</accession>
<dbReference type="EMBL" id="AK141020">
    <property type="protein sequence ID" value="BAE24544.1"/>
    <property type="molecule type" value="mRNA"/>
</dbReference>
<reference evidence="1" key="3">
    <citation type="journal article" date="2000" name="Genome Res.">
        <title>RIKEN integrated sequence analysis (RISA) system--384-format sequencing pipeline with 384 multicapillary sequencer.</title>
        <authorList>
            <person name="Shibata K."/>
            <person name="Itoh M."/>
            <person name="Aizawa K."/>
            <person name="Nagaoka S."/>
            <person name="Sasaki N."/>
            <person name="Carninci P."/>
            <person name="Konno H."/>
            <person name="Akiyama J."/>
            <person name="Nishi K."/>
            <person name="Kitsunai T."/>
            <person name="Tashiro H."/>
            <person name="Itoh M."/>
            <person name="Sumi N."/>
            <person name="Ishii Y."/>
            <person name="Nakamura S."/>
            <person name="Hazama M."/>
            <person name="Nishine T."/>
            <person name="Harada A."/>
            <person name="Yamamoto R."/>
            <person name="Matsumoto H."/>
            <person name="Sakaguchi S."/>
            <person name="Ikegami T."/>
            <person name="Kashiwagi K."/>
            <person name="Fujiwake S."/>
            <person name="Inoue K."/>
            <person name="Togawa Y."/>
            <person name="Izawa M."/>
            <person name="Ohara E."/>
            <person name="Watahiki M."/>
            <person name="Yoneda Y."/>
            <person name="Ishikawa T."/>
            <person name="Ozawa K."/>
            <person name="Tanaka T."/>
            <person name="Matsuura S."/>
            <person name="Kawai J."/>
            <person name="Okazaki Y."/>
            <person name="Muramatsu M."/>
            <person name="Inoue Y."/>
            <person name="Kira A."/>
            <person name="Hayashizaki Y."/>
        </authorList>
    </citation>
    <scope>NUCLEOTIDE SEQUENCE</scope>
    <source>
        <strain evidence="1">C57BL/6J</strain>
        <tissue evidence="1">Cerebellum</tissue>
    </source>
</reference>
<name>Q3URZ3_MOUSE</name>
<evidence type="ECO:0000313" key="2">
    <source>
        <dbReference type="MGI" id="MGI:3641975"/>
    </source>
</evidence>
<reference evidence="1" key="6">
    <citation type="submission" date="2004-03" db="EMBL/GenBank/DDBJ databases">
        <authorList>
            <person name="Arakawa T."/>
            <person name="Carninci P."/>
            <person name="Fukuda S."/>
            <person name="Hashizume W."/>
            <person name="Hayashida K."/>
            <person name="Hori F."/>
            <person name="Iida J."/>
            <person name="Imamura K."/>
            <person name="Imotani K."/>
            <person name="Itoh M."/>
            <person name="Kanagawa S."/>
            <person name="Kawai J."/>
            <person name="Kojima M."/>
            <person name="Konno H."/>
            <person name="Murata M."/>
            <person name="Nakamura M."/>
            <person name="Ninomiya N."/>
            <person name="Nishiyori H."/>
            <person name="Nomura K."/>
            <person name="Ohno M."/>
            <person name="Sakazume N."/>
            <person name="Sano H."/>
            <person name="Sasaki D."/>
            <person name="Shibata K."/>
            <person name="Shiraki T."/>
            <person name="Tagami M."/>
            <person name="Tagami Y."/>
            <person name="Waki K."/>
            <person name="Watahiki A."/>
            <person name="Muramatsu M."/>
            <person name="Hayashizaki Y."/>
        </authorList>
    </citation>
    <scope>NUCLEOTIDE SEQUENCE</scope>
    <source>
        <strain evidence="1">C57BL/6J</strain>
        <tissue evidence="1">Cerebellum</tissue>
    </source>
</reference>
<reference evidence="1" key="1">
    <citation type="journal article" date="1999" name="Methods Enzymol.">
        <title>High-efficiency full-length cDNA cloning.</title>
        <authorList>
            <person name="Carninci P."/>
            <person name="Hayashizaki Y."/>
        </authorList>
    </citation>
    <scope>NUCLEOTIDE SEQUENCE</scope>
    <source>
        <strain evidence="1">C57BL/6J</strain>
        <tissue evidence="1">Cerebellum</tissue>
    </source>
</reference>
<protein>
    <submittedName>
        <fullName evidence="1">Uncharacterized protein</fullName>
    </submittedName>
</protein>
<dbReference type="AlphaFoldDB" id="Q3URZ3"/>
<reference evidence="1" key="4">
    <citation type="journal article" date="2001" name="Nature">
        <title>Functional annotation of a full-length mouse cDNA collection.</title>
        <authorList>
            <consortium name="The RIKEN Genome Exploration Research Group Phase II Team and the FANTOM Consortium"/>
        </authorList>
    </citation>
    <scope>NUCLEOTIDE SEQUENCE</scope>
    <source>
        <strain evidence="1">C57BL/6J</strain>
        <tissue evidence="1">Cerebellum</tissue>
    </source>
</reference>